<feature type="chain" id="PRO_5047175378" evidence="1">
    <location>
        <begin position="24"/>
        <end position="447"/>
    </location>
</feature>
<dbReference type="EMBL" id="JANFQO010000025">
    <property type="protein sequence ID" value="MCQ4167126.1"/>
    <property type="molecule type" value="Genomic_DNA"/>
</dbReference>
<evidence type="ECO:0000313" key="3">
    <source>
        <dbReference type="Proteomes" id="UP001165498"/>
    </source>
</evidence>
<organism evidence="2 3">
    <name type="scientific">Tahibacter harae</name>
    <dbReference type="NCBI Taxonomy" id="2963937"/>
    <lineage>
        <taxon>Bacteria</taxon>
        <taxon>Pseudomonadati</taxon>
        <taxon>Pseudomonadota</taxon>
        <taxon>Gammaproteobacteria</taxon>
        <taxon>Lysobacterales</taxon>
        <taxon>Rhodanobacteraceae</taxon>
        <taxon>Tahibacter</taxon>
    </lineage>
</organism>
<gene>
    <name evidence="2" type="ORF">NM961_20615</name>
</gene>
<accession>A0ABT1QXZ6</accession>
<evidence type="ECO:0000313" key="2">
    <source>
        <dbReference type="EMBL" id="MCQ4167126.1"/>
    </source>
</evidence>
<feature type="signal peptide" evidence="1">
    <location>
        <begin position="1"/>
        <end position="23"/>
    </location>
</feature>
<dbReference type="Proteomes" id="UP001165498">
    <property type="component" value="Unassembled WGS sequence"/>
</dbReference>
<keyword evidence="3" id="KW-1185">Reference proteome</keyword>
<keyword evidence="1" id="KW-0732">Signal</keyword>
<comment type="caution">
    <text evidence="2">The sequence shown here is derived from an EMBL/GenBank/DDBJ whole genome shotgun (WGS) entry which is preliminary data.</text>
</comment>
<name>A0ABT1QXZ6_9GAMM</name>
<protein>
    <submittedName>
        <fullName evidence="2">Uncharacterized protein</fullName>
    </submittedName>
</protein>
<proteinExistence type="predicted"/>
<evidence type="ECO:0000256" key="1">
    <source>
        <dbReference type="SAM" id="SignalP"/>
    </source>
</evidence>
<dbReference type="RefSeq" id="WP_255916314.1">
    <property type="nucleotide sequence ID" value="NZ_JANFQO010000025.1"/>
</dbReference>
<reference evidence="2" key="1">
    <citation type="submission" date="2022-07" db="EMBL/GenBank/DDBJ databases">
        <title>Tahibacter sp., a new gammaproteobacterium isolated from the silt sample collected at pig farm.</title>
        <authorList>
            <person name="Chen H."/>
        </authorList>
    </citation>
    <scope>NUCLEOTIDE SEQUENCE</scope>
    <source>
        <strain evidence="2">P2K</strain>
    </source>
</reference>
<sequence>MRTRLPVLTTAAVLLLAAAGAGAASWKEQQIAAAEKSESILRQAEKVRGLLAQYQILRAAYVADEGKAFRLIFGQYLSWHQTYLGLHDEAQRSFSIQQIPEKQDAPSPLEGDAWTLQPAADVVARLAANERAVFFNEAHNAAITRSFTVAMLPRLRELGYTHFAAETLYETDKDLARRGYVNEESGFYTREPVYAEMVRTALKLGFTVVAYEADSEAVGDAREREQARNLYTRVFKNNPQARVVVNAGYAHIVESGKYLGGASMAQHFRKIAHIDPLTLEQTMMMPHDEAVQDHPYYRALLARGPLTQPSILVDRDGKPWSLREGQYDASVILPPYAREKSGRQSWLSLGGARVPYNVDGEICRSRMPCLLEARYAGDGDDAVPADRIVIGLPDAKISDLENRLRTTDDIQTDLYLRPGRYRLRAISAENQVISTQNINVSNRERQP</sequence>